<dbReference type="Proteomes" id="UP000059188">
    <property type="component" value="Unassembled WGS sequence"/>
</dbReference>
<evidence type="ECO:0000313" key="2">
    <source>
        <dbReference type="Proteomes" id="UP000059188"/>
    </source>
</evidence>
<gene>
    <name evidence="1" type="ORF">RSOLAG1IB_11489</name>
</gene>
<protein>
    <submittedName>
        <fullName evidence="1">KLTH0E07854p</fullName>
    </submittedName>
</protein>
<accession>A0A0B7FBZ7</accession>
<dbReference type="AlphaFoldDB" id="A0A0B7FBZ7"/>
<organism evidence="1 2">
    <name type="scientific">Thanatephorus cucumeris (strain AG1-IB / isolate 7/3/14)</name>
    <name type="common">Lettuce bottom rot fungus</name>
    <name type="synonym">Rhizoctonia solani</name>
    <dbReference type="NCBI Taxonomy" id="1108050"/>
    <lineage>
        <taxon>Eukaryota</taxon>
        <taxon>Fungi</taxon>
        <taxon>Dikarya</taxon>
        <taxon>Basidiomycota</taxon>
        <taxon>Agaricomycotina</taxon>
        <taxon>Agaricomycetes</taxon>
        <taxon>Cantharellales</taxon>
        <taxon>Ceratobasidiaceae</taxon>
        <taxon>Rhizoctonia</taxon>
        <taxon>Rhizoctonia solani AG-1</taxon>
    </lineage>
</organism>
<evidence type="ECO:0000313" key="1">
    <source>
        <dbReference type="EMBL" id="CEL53752.1"/>
    </source>
</evidence>
<keyword evidence="2" id="KW-1185">Reference proteome</keyword>
<dbReference type="OrthoDB" id="3309302at2759"/>
<reference evidence="1 2" key="1">
    <citation type="submission" date="2014-11" db="EMBL/GenBank/DDBJ databases">
        <authorList>
            <person name="Wibberg Daniel"/>
        </authorList>
    </citation>
    <scope>NUCLEOTIDE SEQUENCE [LARGE SCALE GENOMIC DNA]</scope>
    <source>
        <strain evidence="1">Rhizoctonia solani AG1-IB 7/3/14</strain>
    </source>
</reference>
<dbReference type="EMBL" id="LN679236">
    <property type="protein sequence ID" value="CEL53752.1"/>
    <property type="molecule type" value="Genomic_DNA"/>
</dbReference>
<proteinExistence type="predicted"/>
<name>A0A0B7FBZ7_THACB</name>
<sequence>MAEAQMTDDALVADTMNTRDNVTLHDEDSAQNHLTLEQLYPALGALPERHTEQLQALLEVASTNYLTTGADSEATRARCARIPAFLNACVQTLSRATGAYISAQAVWTDFDDFESLNGYSTITERARDYTIQEDVIEEMAYLIHQICYNAGALMERRSTYTYPVIYSTQSAGGRPLICPPHPSLEERRRVLVEWFDLLRIWQGIDSFTWLDVINSVSTGDKVYFDPTRAPKGFPYNQLPGHWISEQVDEVYAHITSLQLRYYSGDTAAGARMFQWFESHIGEPLRTAHACSISSLYKEENAAYYLAMQRHAFREDSYTSLGSLSGRWFTPDFYARYSSIITLNIRDLMKATELNEQLNQPSRAPETTDPELLQLVYSAPEDPATFLDSFVIPEATYDYDNDCHDAYTVRTITQFVTRTSHILTTNSVSSGRHGIYSVCLCVLAISKLMSDMQQGALALTGGKFVLGWETREGQALVSMINKVIDTVHTISASGSRPEIFPHPRDSPWRPKRIRIRRKGDSELAVINWPYNEWGTDVANGGLSALIKSLPMDLEMHGSAYTHPEPLDHEQLNDTGLTSGNSQIPMFGYPALPQGRQHLSLTIPGHTSQSPVVKSIETAFDPGHAQVTSQTKHVTETKAIRSIEAQGARKLNPIVTLPDLAK</sequence>